<dbReference type="OrthoDB" id="273614at2"/>
<dbReference type="InterPro" id="IPR016181">
    <property type="entry name" value="Acyl_CoA_acyltransferase"/>
</dbReference>
<dbReference type="PANTHER" id="PTHR13947">
    <property type="entry name" value="GNAT FAMILY N-ACETYLTRANSFERASE"/>
    <property type="match status" value="1"/>
</dbReference>
<dbReference type="EMBL" id="SACN01000001">
    <property type="protein sequence ID" value="RVT94666.1"/>
    <property type="molecule type" value="Genomic_DNA"/>
</dbReference>
<protein>
    <submittedName>
        <fullName evidence="3">GNAT family N-acetyltransferase</fullName>
    </submittedName>
</protein>
<dbReference type="InterPro" id="IPR000182">
    <property type="entry name" value="GNAT_dom"/>
</dbReference>
<dbReference type="PANTHER" id="PTHR13947:SF37">
    <property type="entry name" value="LD18367P"/>
    <property type="match status" value="1"/>
</dbReference>
<feature type="domain" description="N-acetyltransferase" evidence="2">
    <location>
        <begin position="34"/>
        <end position="191"/>
    </location>
</feature>
<name>A0A437MAK6_9SPHN</name>
<evidence type="ECO:0000313" key="4">
    <source>
        <dbReference type="Proteomes" id="UP000282971"/>
    </source>
</evidence>
<keyword evidence="1 3" id="KW-0808">Transferase</keyword>
<organism evidence="3 4">
    <name type="scientific">Sphingomonas crocodyli</name>
    <dbReference type="NCBI Taxonomy" id="1979270"/>
    <lineage>
        <taxon>Bacteria</taxon>
        <taxon>Pseudomonadati</taxon>
        <taxon>Pseudomonadota</taxon>
        <taxon>Alphaproteobacteria</taxon>
        <taxon>Sphingomonadales</taxon>
        <taxon>Sphingomonadaceae</taxon>
        <taxon>Sphingomonas</taxon>
    </lineage>
</organism>
<dbReference type="Proteomes" id="UP000282971">
    <property type="component" value="Unassembled WGS sequence"/>
</dbReference>
<evidence type="ECO:0000313" key="3">
    <source>
        <dbReference type="EMBL" id="RVT94666.1"/>
    </source>
</evidence>
<dbReference type="InterPro" id="IPR050769">
    <property type="entry name" value="NAT_camello-type"/>
</dbReference>
<evidence type="ECO:0000256" key="1">
    <source>
        <dbReference type="ARBA" id="ARBA00022679"/>
    </source>
</evidence>
<gene>
    <name evidence="3" type="ORF">EOD43_12780</name>
</gene>
<dbReference type="CDD" id="cd04301">
    <property type="entry name" value="NAT_SF"/>
    <property type="match status" value="1"/>
</dbReference>
<dbReference type="GO" id="GO:0008080">
    <property type="term" value="F:N-acetyltransferase activity"/>
    <property type="evidence" value="ECO:0007669"/>
    <property type="project" value="InterPro"/>
</dbReference>
<dbReference type="Pfam" id="PF00583">
    <property type="entry name" value="Acetyltransf_1"/>
    <property type="match status" value="1"/>
</dbReference>
<evidence type="ECO:0000259" key="2">
    <source>
        <dbReference type="PROSITE" id="PS51186"/>
    </source>
</evidence>
<reference evidence="3 4" key="1">
    <citation type="submission" date="2019-01" db="EMBL/GenBank/DDBJ databases">
        <authorList>
            <person name="Chen W.-M."/>
        </authorList>
    </citation>
    <scope>NUCLEOTIDE SEQUENCE [LARGE SCALE GENOMIC DNA]</scope>
    <source>
        <strain evidence="3 4">CCP-7</strain>
    </source>
</reference>
<accession>A0A437MAK6</accession>
<proteinExistence type="predicted"/>
<keyword evidence="4" id="KW-1185">Reference proteome</keyword>
<sequence>MGRLVAEPRTGRKPWHRHRRTYIAGKGDVMTSSAIIRTFQPGDMGHIAGAQAALYAEGYGWGRPLEILILETVAQFLRDYAQGRDQCFVAEMNGRVVGSCFVTDDGDGRARLRLVYVDAAARGQGLGQRLVAECVDFARGAGYRAVWLWTHAVLESARRIYAGAGFRCIERFTHDEFGVEVNSENWELILE</sequence>
<comment type="caution">
    <text evidence="3">The sequence shown here is derived from an EMBL/GenBank/DDBJ whole genome shotgun (WGS) entry which is preliminary data.</text>
</comment>
<dbReference type="SUPFAM" id="SSF55729">
    <property type="entry name" value="Acyl-CoA N-acyltransferases (Nat)"/>
    <property type="match status" value="1"/>
</dbReference>
<dbReference type="AlphaFoldDB" id="A0A437MAK6"/>
<dbReference type="PROSITE" id="PS51186">
    <property type="entry name" value="GNAT"/>
    <property type="match status" value="1"/>
</dbReference>
<dbReference type="Gene3D" id="3.40.630.30">
    <property type="match status" value="1"/>
</dbReference>